<dbReference type="InterPro" id="IPR027417">
    <property type="entry name" value="P-loop_NTPase"/>
</dbReference>
<dbReference type="EMBL" id="JAPFPW010000009">
    <property type="protein sequence ID" value="MCW7754191.1"/>
    <property type="molecule type" value="Genomic_DNA"/>
</dbReference>
<dbReference type="InterPro" id="IPR051782">
    <property type="entry name" value="ABC_Transporter_VariousFunc"/>
</dbReference>
<sequence>MANTDLIRITALCKDLHIQGKNLIRKKTPVLRDIHLSIARGEVLGIIGLNGAGKTTLVKHILGLTRPSSGNVTIAGFSTDQPESRRNLGYLPENAYYSEHLTPDELLSFGLSHQNFSRRIQKERIMACLESTGIAHMAHKRLRTFSKGMVQRTGLALAMVTDPDLLILDEPMSGLDPLGRKMVLDLMLDLKKKGKTILFCSHILNDVERMADRIIILHEGCIRKTVSRSEVLGSSSLLHVVISRQPTTSGSFEVEATENGLYRIHCQPENLMEIMRICEQEAISVLGLEKPASSLEQLFSDTISGTSANPASGMRI</sequence>
<keyword evidence="1" id="KW-0813">Transport</keyword>
<keyword evidence="6" id="KW-1185">Reference proteome</keyword>
<name>A0ABT3N9Q3_9BACT</name>
<dbReference type="RefSeq" id="WP_265425110.1">
    <property type="nucleotide sequence ID" value="NZ_JAPFPW010000009.1"/>
</dbReference>
<gene>
    <name evidence="5" type="ORF">OOT00_09345</name>
</gene>
<keyword evidence="2" id="KW-0547">Nucleotide-binding</keyword>
<dbReference type="InterPro" id="IPR003439">
    <property type="entry name" value="ABC_transporter-like_ATP-bd"/>
</dbReference>
<dbReference type="Proteomes" id="UP001209681">
    <property type="component" value="Unassembled WGS sequence"/>
</dbReference>
<comment type="caution">
    <text evidence="5">The sequence shown here is derived from an EMBL/GenBank/DDBJ whole genome shotgun (WGS) entry which is preliminary data.</text>
</comment>
<evidence type="ECO:0000256" key="3">
    <source>
        <dbReference type="ARBA" id="ARBA00022840"/>
    </source>
</evidence>
<dbReference type="CDD" id="cd03230">
    <property type="entry name" value="ABC_DR_subfamily_A"/>
    <property type="match status" value="1"/>
</dbReference>
<dbReference type="InterPro" id="IPR003593">
    <property type="entry name" value="AAA+_ATPase"/>
</dbReference>
<proteinExistence type="predicted"/>
<evidence type="ECO:0000259" key="4">
    <source>
        <dbReference type="PROSITE" id="PS50893"/>
    </source>
</evidence>
<dbReference type="GO" id="GO:0005524">
    <property type="term" value="F:ATP binding"/>
    <property type="evidence" value="ECO:0007669"/>
    <property type="project" value="UniProtKB-KW"/>
</dbReference>
<accession>A0ABT3N9Q3</accession>
<protein>
    <submittedName>
        <fullName evidence="5">ABC transporter ATP-binding protein</fullName>
    </submittedName>
</protein>
<evidence type="ECO:0000256" key="1">
    <source>
        <dbReference type="ARBA" id="ARBA00022448"/>
    </source>
</evidence>
<feature type="domain" description="ABC transporter" evidence="4">
    <location>
        <begin position="7"/>
        <end position="244"/>
    </location>
</feature>
<evidence type="ECO:0000313" key="6">
    <source>
        <dbReference type="Proteomes" id="UP001209681"/>
    </source>
</evidence>
<dbReference type="SMART" id="SM00382">
    <property type="entry name" value="AAA"/>
    <property type="match status" value="1"/>
</dbReference>
<dbReference type="PANTHER" id="PTHR42939:SF1">
    <property type="entry name" value="ABC TRANSPORTER ATP-BINDING PROTEIN ALBC-RELATED"/>
    <property type="match status" value="1"/>
</dbReference>
<reference evidence="5 6" key="1">
    <citation type="submission" date="2022-11" db="EMBL/GenBank/DDBJ databases">
        <title>Desulfobotulus tamanensis H1 sp. nov. - anaerobic, alkaliphilic, sulphate reducing bacterium isolated from terrestrial mud volcano.</title>
        <authorList>
            <person name="Frolova A."/>
            <person name="Merkel A.Y."/>
            <person name="Slobodkin A.I."/>
        </authorList>
    </citation>
    <scope>NUCLEOTIDE SEQUENCE [LARGE SCALE GENOMIC DNA]</scope>
    <source>
        <strain evidence="5 6">H1</strain>
    </source>
</reference>
<evidence type="ECO:0000313" key="5">
    <source>
        <dbReference type="EMBL" id="MCW7754191.1"/>
    </source>
</evidence>
<dbReference type="PANTHER" id="PTHR42939">
    <property type="entry name" value="ABC TRANSPORTER ATP-BINDING PROTEIN ALBC-RELATED"/>
    <property type="match status" value="1"/>
</dbReference>
<dbReference type="PROSITE" id="PS50893">
    <property type="entry name" value="ABC_TRANSPORTER_2"/>
    <property type="match status" value="1"/>
</dbReference>
<dbReference type="SUPFAM" id="SSF52540">
    <property type="entry name" value="P-loop containing nucleoside triphosphate hydrolases"/>
    <property type="match status" value="1"/>
</dbReference>
<keyword evidence="3 5" id="KW-0067">ATP-binding</keyword>
<dbReference type="Gene3D" id="3.40.50.300">
    <property type="entry name" value="P-loop containing nucleotide triphosphate hydrolases"/>
    <property type="match status" value="1"/>
</dbReference>
<dbReference type="Pfam" id="PF00005">
    <property type="entry name" value="ABC_tran"/>
    <property type="match status" value="1"/>
</dbReference>
<organism evidence="5 6">
    <name type="scientific">Desulfobotulus pelophilus</name>
    <dbReference type="NCBI Taxonomy" id="2823377"/>
    <lineage>
        <taxon>Bacteria</taxon>
        <taxon>Pseudomonadati</taxon>
        <taxon>Thermodesulfobacteriota</taxon>
        <taxon>Desulfobacteria</taxon>
        <taxon>Desulfobacterales</taxon>
        <taxon>Desulfobacteraceae</taxon>
        <taxon>Desulfobotulus</taxon>
    </lineage>
</organism>
<evidence type="ECO:0000256" key="2">
    <source>
        <dbReference type="ARBA" id="ARBA00022741"/>
    </source>
</evidence>